<comment type="similarity">
    <text evidence="1">Belongs to the UPF0473 family.</text>
</comment>
<dbReference type="Pfam" id="PF06949">
    <property type="entry name" value="DUF1292"/>
    <property type="match status" value="1"/>
</dbReference>
<dbReference type="InterPro" id="IPR009711">
    <property type="entry name" value="UPF0473"/>
</dbReference>
<protein>
    <recommendedName>
        <fullName evidence="1">UPF0473 protein SAMN02745123_00633</fullName>
    </recommendedName>
</protein>
<dbReference type="EMBL" id="FRAR01000006">
    <property type="protein sequence ID" value="SHK08350.1"/>
    <property type="molecule type" value="Genomic_DNA"/>
</dbReference>
<dbReference type="STRING" id="1121421.SAMN02745123_00633"/>
<dbReference type="HAMAP" id="MF_01448">
    <property type="entry name" value="UPF0473"/>
    <property type="match status" value="1"/>
</dbReference>
<name>A0A1M6PK85_9FIRM</name>
<evidence type="ECO:0000313" key="2">
    <source>
        <dbReference type="EMBL" id="SHK08350.1"/>
    </source>
</evidence>
<keyword evidence="3" id="KW-1185">Reference proteome</keyword>
<dbReference type="AlphaFoldDB" id="A0A1M6PK85"/>
<accession>A0A1M6PK85</accession>
<proteinExistence type="inferred from homology"/>
<dbReference type="Proteomes" id="UP000183997">
    <property type="component" value="Unassembled WGS sequence"/>
</dbReference>
<evidence type="ECO:0000313" key="3">
    <source>
        <dbReference type="Proteomes" id="UP000183997"/>
    </source>
</evidence>
<reference evidence="3" key="1">
    <citation type="submission" date="2016-11" db="EMBL/GenBank/DDBJ databases">
        <authorList>
            <person name="Varghese N."/>
            <person name="Submissions S."/>
        </authorList>
    </citation>
    <scope>NUCLEOTIDE SEQUENCE [LARGE SCALE GENOMIC DNA]</scope>
    <source>
        <strain evidence="3">DSM 10349</strain>
    </source>
</reference>
<sequence>MTDYENLSTIQTIFGNGVQDMAEQDEVITLIDEDGAEHDFNVIDVIEVEGSEYAILLPVEDESDEAVILKFANDEDGNEILVDIESDEEWEKVADAWEEMVTKEDEE</sequence>
<gene>
    <name evidence="2" type="ORF">SAMN02745123_00633</name>
</gene>
<organism evidence="2 3">
    <name type="scientific">Desulforamulus aeronauticus DSM 10349</name>
    <dbReference type="NCBI Taxonomy" id="1121421"/>
    <lineage>
        <taxon>Bacteria</taxon>
        <taxon>Bacillati</taxon>
        <taxon>Bacillota</taxon>
        <taxon>Clostridia</taxon>
        <taxon>Eubacteriales</taxon>
        <taxon>Peptococcaceae</taxon>
        <taxon>Desulforamulus</taxon>
    </lineage>
</organism>
<evidence type="ECO:0000256" key="1">
    <source>
        <dbReference type="HAMAP-Rule" id="MF_01448"/>
    </source>
</evidence>